<organism evidence="7 8">
    <name type="scientific">Sphingobium fuliginis (strain ATCC 27551)</name>
    <dbReference type="NCBI Taxonomy" id="336203"/>
    <lineage>
        <taxon>Bacteria</taxon>
        <taxon>Pseudomonadati</taxon>
        <taxon>Pseudomonadota</taxon>
        <taxon>Alphaproteobacteria</taxon>
        <taxon>Sphingomonadales</taxon>
        <taxon>Sphingomonadaceae</taxon>
        <taxon>Sphingobium</taxon>
    </lineage>
</organism>
<comment type="subunit">
    <text evidence="5">Homodimer.</text>
</comment>
<name>A0ABQ1ENQ0_SPHSA</name>
<keyword evidence="8" id="KW-1185">Reference proteome</keyword>
<evidence type="ECO:0000256" key="5">
    <source>
        <dbReference type="HAMAP-Rule" id="MF_00505"/>
    </source>
</evidence>
<sequence>MTTTTGTAPETRSFEADVARLLHMMVHSVYSDKDVFLRELISNAADACEKLRYELLSDPALAGDDGQPRITVTLDPEARQLIVEDNGIGMSEVELAEALGTIARSGTRAFMERVAAVREGAKEGEGAQLIGQFGVGFYSAFMVADRVDVFSRRAGADVAAHWASDGLGSYTIQLVDIADAPARGTRIVLHLKEDAASYTEPFTAQRIVTAQSGHVPVPIFLKEKPDAEEKQIADGAALWTRPRSDITAEEYADFYRSTAGQFDEPALTLHYRAEGLHEYSVLAFLPSMRPFDLFDPDRAGRMKLYVRRVFITDEAQILPRYLRFVRGLVDSNDLPLNVSREMIQESPVLAAVQKGVANRILSELDKLAQKDGEAYLKFWDNFGAVLKEGLYEDFARREALLGLARFKSTASGEGWRSLKDYVEAIKDNQTAIYYATGADLDRLASSPQLEGFRARGIEVLLLTDQVDSFWVTAGVDYQGKPFKSVTQGLADLSLIPLAEGETPAAEASAEVDGFIAYARDVLGEAVSDVRASERLTESAVCLVAPDNAMDRQLEKLLAGAGRIDNAARPVLEINPRHDLIVKLGTLPDGSDLREDAAWLLLDEARIADGELPADPRAFSARLARMIGGAIE</sequence>
<dbReference type="InterPro" id="IPR020568">
    <property type="entry name" value="Ribosomal_Su5_D2-typ_SF"/>
</dbReference>
<dbReference type="InterPro" id="IPR001404">
    <property type="entry name" value="Hsp90_fam"/>
</dbReference>
<comment type="function">
    <text evidence="5">Molecular chaperone. Has ATPase activity.</text>
</comment>
<dbReference type="InterPro" id="IPR020575">
    <property type="entry name" value="Hsp90_N"/>
</dbReference>
<comment type="similarity">
    <text evidence="1 5">Belongs to the heat shock protein 90 family.</text>
</comment>
<feature type="domain" description="Histidine kinase/HSP90-like ATPase" evidence="6">
    <location>
        <begin position="32"/>
        <end position="195"/>
    </location>
</feature>
<dbReference type="Gene3D" id="1.20.120.790">
    <property type="entry name" value="Heat shock protein 90, C-terminal domain"/>
    <property type="match status" value="1"/>
</dbReference>
<dbReference type="RefSeq" id="WP_044660026.1">
    <property type="nucleotide sequence ID" value="NZ_BMDU01000001.1"/>
</dbReference>
<feature type="region of interest" description="A; substrate-binding" evidence="5">
    <location>
        <begin position="1"/>
        <end position="340"/>
    </location>
</feature>
<dbReference type="NCBIfam" id="NF003555">
    <property type="entry name" value="PRK05218.1"/>
    <property type="match status" value="1"/>
</dbReference>
<keyword evidence="3 5" id="KW-0067">ATP-binding</keyword>
<dbReference type="SUPFAM" id="SSF110942">
    <property type="entry name" value="HSP90 C-terminal domain"/>
    <property type="match status" value="1"/>
</dbReference>
<evidence type="ECO:0000256" key="3">
    <source>
        <dbReference type="ARBA" id="ARBA00022840"/>
    </source>
</evidence>
<gene>
    <name evidence="5 7" type="primary">htpG</name>
    <name evidence="7" type="ORF">GCM10019071_06440</name>
</gene>
<keyword evidence="5" id="KW-0963">Cytoplasm</keyword>
<dbReference type="PIRSF" id="PIRSF002583">
    <property type="entry name" value="Hsp90"/>
    <property type="match status" value="1"/>
</dbReference>
<comment type="caution">
    <text evidence="5">Lacks conserved residue(s) required for the propagation of feature annotation.</text>
</comment>
<proteinExistence type="inferred from homology"/>
<evidence type="ECO:0000256" key="4">
    <source>
        <dbReference type="ARBA" id="ARBA00023186"/>
    </source>
</evidence>
<dbReference type="SMART" id="SM00387">
    <property type="entry name" value="HATPase_c"/>
    <property type="match status" value="1"/>
</dbReference>
<evidence type="ECO:0000313" key="8">
    <source>
        <dbReference type="Proteomes" id="UP000628109"/>
    </source>
</evidence>
<reference evidence="8" key="1">
    <citation type="journal article" date="2019" name="Int. J. Syst. Evol. Microbiol.">
        <title>The Global Catalogue of Microorganisms (GCM) 10K type strain sequencing project: providing services to taxonomists for standard genome sequencing and annotation.</title>
        <authorList>
            <consortium name="The Broad Institute Genomics Platform"/>
            <consortium name="The Broad Institute Genome Sequencing Center for Infectious Disease"/>
            <person name="Wu L."/>
            <person name="Ma J."/>
        </authorList>
    </citation>
    <scope>NUCLEOTIDE SEQUENCE [LARGE SCALE GENOMIC DNA]</scope>
    <source>
        <strain evidence="8">CCM 7327</strain>
    </source>
</reference>
<keyword evidence="5" id="KW-0346">Stress response</keyword>
<dbReference type="HAMAP" id="MF_00505">
    <property type="entry name" value="HSP90"/>
    <property type="match status" value="1"/>
</dbReference>
<keyword evidence="4 5" id="KW-0143">Chaperone</keyword>
<feature type="region of interest" description="C" evidence="5">
    <location>
        <begin position="556"/>
        <end position="631"/>
    </location>
</feature>
<dbReference type="CDD" id="cd16927">
    <property type="entry name" value="HATPase_Hsp90-like"/>
    <property type="match status" value="1"/>
</dbReference>
<dbReference type="SUPFAM" id="SSF55874">
    <property type="entry name" value="ATPase domain of HSP90 chaperone/DNA topoisomerase II/histidine kinase"/>
    <property type="match status" value="1"/>
</dbReference>
<dbReference type="Gene3D" id="3.40.50.11260">
    <property type="match status" value="1"/>
</dbReference>
<dbReference type="InterPro" id="IPR037196">
    <property type="entry name" value="HSP90_C"/>
</dbReference>
<keyword evidence="2 5" id="KW-0547">Nucleotide-binding</keyword>
<dbReference type="InterPro" id="IPR036890">
    <property type="entry name" value="HATPase_C_sf"/>
</dbReference>
<evidence type="ECO:0000313" key="7">
    <source>
        <dbReference type="EMBL" id="GFZ80245.1"/>
    </source>
</evidence>
<dbReference type="Pfam" id="PF13589">
    <property type="entry name" value="HATPase_c_3"/>
    <property type="match status" value="1"/>
</dbReference>
<dbReference type="PRINTS" id="PR00775">
    <property type="entry name" value="HEATSHOCK90"/>
</dbReference>
<dbReference type="Gene3D" id="3.30.230.80">
    <property type="match status" value="1"/>
</dbReference>
<dbReference type="Proteomes" id="UP000628109">
    <property type="component" value="Unassembled WGS sequence"/>
</dbReference>
<evidence type="ECO:0000256" key="1">
    <source>
        <dbReference type="ARBA" id="ARBA00008239"/>
    </source>
</evidence>
<dbReference type="Pfam" id="PF00183">
    <property type="entry name" value="HSP90"/>
    <property type="match status" value="1"/>
</dbReference>
<comment type="subcellular location">
    <subcellularLocation>
        <location evidence="5">Cytoplasm</location>
    </subcellularLocation>
</comment>
<dbReference type="PANTHER" id="PTHR11528">
    <property type="entry name" value="HEAT SHOCK PROTEIN 90 FAMILY MEMBER"/>
    <property type="match status" value="1"/>
</dbReference>
<protein>
    <recommendedName>
        <fullName evidence="5">Chaperone protein HtpG</fullName>
    </recommendedName>
    <alternativeName>
        <fullName evidence="5">Heat shock protein HtpG</fullName>
    </alternativeName>
    <alternativeName>
        <fullName evidence="5">High temperature protein G</fullName>
    </alternativeName>
</protein>
<dbReference type="InterPro" id="IPR019805">
    <property type="entry name" value="Heat_shock_protein_90_CS"/>
</dbReference>
<dbReference type="Gene3D" id="3.30.565.10">
    <property type="entry name" value="Histidine kinase-like ATPase, C-terminal domain"/>
    <property type="match status" value="1"/>
</dbReference>
<dbReference type="InterPro" id="IPR003594">
    <property type="entry name" value="HATPase_dom"/>
</dbReference>
<evidence type="ECO:0000256" key="2">
    <source>
        <dbReference type="ARBA" id="ARBA00022741"/>
    </source>
</evidence>
<dbReference type="PROSITE" id="PS00298">
    <property type="entry name" value="HSP90"/>
    <property type="match status" value="1"/>
</dbReference>
<accession>A0ABQ1ENQ0</accession>
<dbReference type="SUPFAM" id="SSF54211">
    <property type="entry name" value="Ribosomal protein S5 domain 2-like"/>
    <property type="match status" value="1"/>
</dbReference>
<evidence type="ECO:0000259" key="6">
    <source>
        <dbReference type="SMART" id="SM00387"/>
    </source>
</evidence>
<dbReference type="EMBL" id="BMDU01000001">
    <property type="protein sequence ID" value="GFZ80245.1"/>
    <property type="molecule type" value="Genomic_DNA"/>
</dbReference>
<comment type="caution">
    <text evidence="7">The sequence shown here is derived from an EMBL/GenBank/DDBJ whole genome shotgun (WGS) entry which is preliminary data.</text>
</comment>